<dbReference type="Proteomes" id="UP000692954">
    <property type="component" value="Unassembled WGS sequence"/>
</dbReference>
<dbReference type="EMBL" id="CAJJDN010000075">
    <property type="protein sequence ID" value="CAD8101424.1"/>
    <property type="molecule type" value="Genomic_DNA"/>
</dbReference>
<evidence type="ECO:0000256" key="1">
    <source>
        <dbReference type="SAM" id="MobiDB-lite"/>
    </source>
</evidence>
<reference evidence="2" key="1">
    <citation type="submission" date="2021-01" db="EMBL/GenBank/DDBJ databases">
        <authorList>
            <consortium name="Genoscope - CEA"/>
            <person name="William W."/>
        </authorList>
    </citation>
    <scope>NUCLEOTIDE SEQUENCE</scope>
</reference>
<feature type="compositionally biased region" description="Polar residues" evidence="1">
    <location>
        <begin position="49"/>
        <end position="64"/>
    </location>
</feature>
<evidence type="ECO:0000313" key="3">
    <source>
        <dbReference type="Proteomes" id="UP000692954"/>
    </source>
</evidence>
<dbReference type="AlphaFoldDB" id="A0A8S1PEP8"/>
<keyword evidence="3" id="KW-1185">Reference proteome</keyword>
<name>A0A8S1PEP8_9CILI</name>
<evidence type="ECO:0000313" key="2">
    <source>
        <dbReference type="EMBL" id="CAD8101424.1"/>
    </source>
</evidence>
<proteinExistence type="predicted"/>
<sequence length="342" mass="39796">MGNTLIKCKECFQSFKQKPKVQIQTHQLVNFSNNPAEETQGKIKAQQISFTQDPTQSNERTMSQADEKNENDITLETIPNKQLSALRSPQMNSNQNQNEQEQFILNEECKTNPNLDSPYPLSFKEGELILLPSRNNINVAELKVYAEDALKKIIEIINKDFNDGISEYLLNNNQIESYVSHKMRNKKMFLIIKFSFELNTNITTFLNWLDGKQLINLDLINTYNLQQLNEEVSIGQIILNRQGMVKQQEFNYFKFIRQIDENYYVVFQSLRFQDKFEEDLKQIHEGCLNLGGLKISQKNNSNILIKGYIDADFGIKIGFPLTLKTIRDKIVISVNKLREMFN</sequence>
<dbReference type="OrthoDB" id="296388at2759"/>
<accession>A0A8S1PEP8</accession>
<comment type="caution">
    <text evidence="2">The sequence shown here is derived from an EMBL/GenBank/DDBJ whole genome shotgun (WGS) entry which is preliminary data.</text>
</comment>
<feature type="region of interest" description="Disordered" evidence="1">
    <location>
        <begin position="49"/>
        <end position="72"/>
    </location>
</feature>
<protein>
    <submittedName>
        <fullName evidence="2">Uncharacterized protein</fullName>
    </submittedName>
</protein>
<gene>
    <name evidence="2" type="ORF">PSON_ATCC_30995.1.T0750266</name>
</gene>
<organism evidence="2 3">
    <name type="scientific">Paramecium sonneborni</name>
    <dbReference type="NCBI Taxonomy" id="65129"/>
    <lineage>
        <taxon>Eukaryota</taxon>
        <taxon>Sar</taxon>
        <taxon>Alveolata</taxon>
        <taxon>Ciliophora</taxon>
        <taxon>Intramacronucleata</taxon>
        <taxon>Oligohymenophorea</taxon>
        <taxon>Peniculida</taxon>
        <taxon>Parameciidae</taxon>
        <taxon>Paramecium</taxon>
    </lineage>
</organism>